<gene>
    <name evidence="1" type="ORF">PVAND_008432</name>
</gene>
<protein>
    <submittedName>
        <fullName evidence="1">Uncharacterized protein</fullName>
    </submittedName>
</protein>
<reference evidence="1" key="1">
    <citation type="submission" date="2021-03" db="EMBL/GenBank/DDBJ databases">
        <title>Chromosome level genome of the anhydrobiotic midge Polypedilum vanderplanki.</title>
        <authorList>
            <person name="Yoshida Y."/>
            <person name="Kikawada T."/>
            <person name="Gusev O."/>
        </authorList>
    </citation>
    <scope>NUCLEOTIDE SEQUENCE</scope>
    <source>
        <strain evidence="1">NIAS01</strain>
        <tissue evidence="1">Whole body or cell culture</tissue>
    </source>
</reference>
<comment type="caution">
    <text evidence="1">The sequence shown here is derived from an EMBL/GenBank/DDBJ whole genome shotgun (WGS) entry which is preliminary data.</text>
</comment>
<accession>A0A9J6CA80</accession>
<dbReference type="EMBL" id="JADBJN010000002">
    <property type="protein sequence ID" value="KAG5678797.1"/>
    <property type="molecule type" value="Genomic_DNA"/>
</dbReference>
<name>A0A9J6CA80_POLVA</name>
<organism evidence="1 2">
    <name type="scientific">Polypedilum vanderplanki</name>
    <name type="common">Sleeping chironomid midge</name>
    <dbReference type="NCBI Taxonomy" id="319348"/>
    <lineage>
        <taxon>Eukaryota</taxon>
        <taxon>Metazoa</taxon>
        <taxon>Ecdysozoa</taxon>
        <taxon>Arthropoda</taxon>
        <taxon>Hexapoda</taxon>
        <taxon>Insecta</taxon>
        <taxon>Pterygota</taxon>
        <taxon>Neoptera</taxon>
        <taxon>Endopterygota</taxon>
        <taxon>Diptera</taxon>
        <taxon>Nematocera</taxon>
        <taxon>Chironomoidea</taxon>
        <taxon>Chironomidae</taxon>
        <taxon>Chironominae</taxon>
        <taxon>Polypedilum</taxon>
        <taxon>Polypedilum</taxon>
    </lineage>
</organism>
<dbReference type="Proteomes" id="UP001107558">
    <property type="component" value="Chromosome 2"/>
</dbReference>
<keyword evidence="2" id="KW-1185">Reference proteome</keyword>
<evidence type="ECO:0000313" key="1">
    <source>
        <dbReference type="EMBL" id="KAG5678797.1"/>
    </source>
</evidence>
<proteinExistence type="predicted"/>
<dbReference type="AlphaFoldDB" id="A0A9J6CA80"/>
<sequence>MYCAKIKEETIGVLFGFHGWRKIVITGSILNIISALDEIIRKVEPKNILISPDIIMEVNSAMKHFLEAQSMSHPAIKSASSSSSSSNRNETSNYTLPRFRRFWNSNLKMSSVNIQNSVLLSSENQNIPKKHDSNDKISLNDVKNVIEEILIDKKIIKKIEKFSGPKIKDE</sequence>
<evidence type="ECO:0000313" key="2">
    <source>
        <dbReference type="Proteomes" id="UP001107558"/>
    </source>
</evidence>